<dbReference type="RefSeq" id="XP_018185535.1">
    <property type="nucleotide sequence ID" value="XM_018331309.1"/>
</dbReference>
<feature type="active site" description="Glycyl thioester intermediate" evidence="5">
    <location>
        <position position="1247"/>
    </location>
</feature>
<dbReference type="InterPro" id="IPR044611">
    <property type="entry name" value="E3A/B/C-like"/>
</dbReference>
<name>A0A165A5I4_XYLHT</name>
<evidence type="ECO:0000256" key="4">
    <source>
        <dbReference type="ARBA" id="ARBA00022786"/>
    </source>
</evidence>
<dbReference type="CDD" id="cd00078">
    <property type="entry name" value="HECTc"/>
    <property type="match status" value="1"/>
</dbReference>
<feature type="region of interest" description="Disordered" evidence="6">
    <location>
        <begin position="1"/>
        <end position="90"/>
    </location>
</feature>
<gene>
    <name evidence="8" type="ORF">L228DRAFT_241181</name>
</gene>
<keyword evidence="4 5" id="KW-0833">Ubl conjugation pathway</keyword>
<feature type="domain" description="HECT" evidence="7">
    <location>
        <begin position="931"/>
        <end position="1279"/>
    </location>
</feature>
<accession>A0A165A5I4</accession>
<feature type="region of interest" description="Disordered" evidence="6">
    <location>
        <begin position="473"/>
        <end position="504"/>
    </location>
</feature>
<organism evidence="8 9">
    <name type="scientific">Xylona heveae (strain CBS 132557 / TC161)</name>
    <dbReference type="NCBI Taxonomy" id="1328760"/>
    <lineage>
        <taxon>Eukaryota</taxon>
        <taxon>Fungi</taxon>
        <taxon>Dikarya</taxon>
        <taxon>Ascomycota</taxon>
        <taxon>Pezizomycotina</taxon>
        <taxon>Xylonomycetes</taxon>
        <taxon>Xylonales</taxon>
        <taxon>Xylonaceae</taxon>
        <taxon>Xylona</taxon>
    </lineage>
</organism>
<dbReference type="Gene3D" id="3.30.2410.10">
    <property type="entry name" value="Hect, E3 ligase catalytic domain"/>
    <property type="match status" value="1"/>
</dbReference>
<evidence type="ECO:0000313" key="9">
    <source>
        <dbReference type="Proteomes" id="UP000076632"/>
    </source>
</evidence>
<keyword evidence="3" id="KW-0808">Transferase</keyword>
<evidence type="ECO:0000256" key="1">
    <source>
        <dbReference type="ARBA" id="ARBA00000885"/>
    </source>
</evidence>
<reference evidence="8 9" key="1">
    <citation type="journal article" date="2016" name="Fungal Biol.">
        <title>The genome of Xylona heveae provides a window into fungal endophytism.</title>
        <authorList>
            <person name="Gazis R."/>
            <person name="Kuo A."/>
            <person name="Riley R."/>
            <person name="LaButti K."/>
            <person name="Lipzen A."/>
            <person name="Lin J."/>
            <person name="Amirebrahimi M."/>
            <person name="Hesse C.N."/>
            <person name="Spatafora J.W."/>
            <person name="Henrissat B."/>
            <person name="Hainaut M."/>
            <person name="Grigoriev I.V."/>
            <person name="Hibbett D.S."/>
        </authorList>
    </citation>
    <scope>NUCLEOTIDE SEQUENCE [LARGE SCALE GENOMIC DNA]</scope>
    <source>
        <strain evidence="8 9">TC161</strain>
    </source>
</reference>
<feature type="compositionally biased region" description="Low complexity" evidence="6">
    <location>
        <begin position="10"/>
        <end position="36"/>
    </location>
</feature>
<dbReference type="PROSITE" id="PS50237">
    <property type="entry name" value="HECT"/>
    <property type="match status" value="1"/>
</dbReference>
<dbReference type="SMART" id="SM00119">
    <property type="entry name" value="HECTc"/>
    <property type="match status" value="1"/>
</dbReference>
<dbReference type="PANTHER" id="PTHR45700:SF8">
    <property type="entry name" value="HECT-TYPE E3 UBIQUITIN TRANSFERASE"/>
    <property type="match status" value="1"/>
</dbReference>
<dbReference type="OrthoDB" id="8068875at2759"/>
<dbReference type="STRING" id="1328760.A0A165A5I4"/>
<feature type="compositionally biased region" description="Basic and acidic residues" evidence="6">
    <location>
        <begin position="493"/>
        <end position="504"/>
    </location>
</feature>
<dbReference type="Gene3D" id="3.30.2160.10">
    <property type="entry name" value="Hect, E3 ligase catalytic domain"/>
    <property type="match status" value="1"/>
</dbReference>
<evidence type="ECO:0000259" key="7">
    <source>
        <dbReference type="PROSITE" id="PS50237"/>
    </source>
</evidence>
<dbReference type="PANTHER" id="PTHR45700">
    <property type="entry name" value="UBIQUITIN-PROTEIN LIGASE E3C"/>
    <property type="match status" value="1"/>
</dbReference>
<dbReference type="Gene3D" id="3.90.1750.10">
    <property type="entry name" value="Hect, E3 ligase catalytic domains"/>
    <property type="match status" value="1"/>
</dbReference>
<evidence type="ECO:0000256" key="5">
    <source>
        <dbReference type="PROSITE-ProRule" id="PRU00104"/>
    </source>
</evidence>
<evidence type="ECO:0000256" key="3">
    <source>
        <dbReference type="ARBA" id="ARBA00022679"/>
    </source>
</evidence>
<feature type="region of interest" description="Disordered" evidence="6">
    <location>
        <begin position="176"/>
        <end position="210"/>
    </location>
</feature>
<dbReference type="OMA" id="AENSSWW"/>
<sequence>MPPWPSRLLSNTAASAAASSQDASARPRASSSISKAGLSGDDYDDDSDCIITAEEYHHNPVPRLYPSPRDRAPKHGRSKSHPFPSLFGSSKKRAIPVDPWGDIDSSDESGLSIFPPFDGNLPFGAGGDGHYRSGKMDERNIKTGHCLTCASMVRWPQGATVFRCPLCAMVNDLKTTELPSPPKAGLSEKWAGKKGSPAPDEPRQAPLLTVERTQAIVQRCIQSYLDVRRGLQPRGRSPSGPGFDDSNGVREKHLRPGNGLLDPLPPLGHSPSARPHPESSGRLTMQSSGNQTSAPVSFKSSPQWPHTLVMRPRTGNGRGDRMHQSPPLRSPPMPPGPSVSKPPQSAIAPNGNALRPEIQARPRSPGVRDAPLPDSSNPEEKRENRSRYILKPVEDYIIACFESMDSLNHSFPTVSSTRTHTVAGDGICPLPQSNPGPVPQMVGREVPAPEFTRLSELDAKTLLLGDVAENGSWWTGNRGAQKRSQSGGHHRDKSSDRPRRPERFVSVKSPHIDWRKVHEWYQIVLSAGRNWKEILLANANRTPSADPANSSANQLPFSQATAQDIDRELEEARMHLERTLLKATETVLKRPGRIIKYPDDIRFLLILLMNPLIHSSVPAKRWTAAPACHPLSPNRNALGLPHPNRGYPPGQGRSHATFLGQDSVGPGRHSGIIKRILGILSNVSNECHHFLANWLARFSEPQFRKIVDLVGGFVSYRLSRQTGRPRSTSLDPTAGLIPSISGSGASSSAQLHAALGVAGTSRATDASSKQTVYSDDWQIKAAAKIMALLFLANSAAFVPRKRPVTSNPSDAVPASAGLAARQRAQNHGQLLPTSDFYNSVLDYADLVADFETWEARRKFTFCQYPFFLSIWAKIRIMEYDARRQMEVKAREAFFDSIMSRKAVNQYLLLKVRRDCLVEDSLRGVSEVVGASQEEIKKGLRIEFRNEEGVDAGGLRKEWFLLLVREVFDPNHGLFMYDEDSHYCYFNPNCFETSDQFFLVGVVLGLAIYNSTILDVALPPFAFKKLLASAPSTSTPAMSVPRVKMTYSLEDLAEYRPALASGLRQLLEFEGDVQATFCRDFVAEIDRYGQIVQVPLCDGGESRPVTNENRQEFVQLYVQYLLDVAVARQFEPFKRGFFTVCGGNALSLFRPEEIELLVRGSDEPLDVASLRAVAIYENWGEGSTPAISDPVLVWFWDLFSHANPKDQRKLLSFVTGSDRIPAMGATNLVIKLVCLGDDCDRFPIARTCFNSLCLFRYATREKLESKLWRAVMESEGFGLK</sequence>
<dbReference type="Pfam" id="PF00632">
    <property type="entry name" value="HECT"/>
    <property type="match status" value="1"/>
</dbReference>
<dbReference type="SUPFAM" id="SSF56204">
    <property type="entry name" value="Hect, E3 ligase catalytic domain"/>
    <property type="match status" value="1"/>
</dbReference>
<dbReference type="InterPro" id="IPR000569">
    <property type="entry name" value="HECT_dom"/>
</dbReference>
<feature type="compositionally biased region" description="Pro residues" evidence="6">
    <location>
        <begin position="328"/>
        <end position="337"/>
    </location>
</feature>
<proteinExistence type="predicted"/>
<dbReference type="Proteomes" id="UP000076632">
    <property type="component" value="Unassembled WGS sequence"/>
</dbReference>
<dbReference type="InParanoid" id="A0A165A5I4"/>
<dbReference type="EC" id="2.3.2.26" evidence="2"/>
<feature type="region of interest" description="Disordered" evidence="6">
    <location>
        <begin position="229"/>
        <end position="386"/>
    </location>
</feature>
<evidence type="ECO:0000256" key="2">
    <source>
        <dbReference type="ARBA" id="ARBA00012485"/>
    </source>
</evidence>
<dbReference type="EMBL" id="KV407464">
    <property type="protein sequence ID" value="KZF19980.1"/>
    <property type="molecule type" value="Genomic_DNA"/>
</dbReference>
<protein>
    <recommendedName>
        <fullName evidence="2">HECT-type E3 ubiquitin transferase</fullName>
        <ecNumber evidence="2">2.3.2.26</ecNumber>
    </recommendedName>
</protein>
<dbReference type="InterPro" id="IPR035983">
    <property type="entry name" value="Hect_E3_ubiquitin_ligase"/>
</dbReference>
<keyword evidence="9" id="KW-1185">Reference proteome</keyword>
<dbReference type="GO" id="GO:0061630">
    <property type="term" value="F:ubiquitin protein ligase activity"/>
    <property type="evidence" value="ECO:0007669"/>
    <property type="project" value="UniProtKB-EC"/>
</dbReference>
<dbReference type="GO" id="GO:0000209">
    <property type="term" value="P:protein polyubiquitination"/>
    <property type="evidence" value="ECO:0007669"/>
    <property type="project" value="InterPro"/>
</dbReference>
<dbReference type="AlphaFoldDB" id="A0A165A5I4"/>
<feature type="compositionally biased region" description="Polar residues" evidence="6">
    <location>
        <begin position="281"/>
        <end position="304"/>
    </location>
</feature>
<evidence type="ECO:0000256" key="6">
    <source>
        <dbReference type="SAM" id="MobiDB-lite"/>
    </source>
</evidence>
<evidence type="ECO:0000313" key="8">
    <source>
        <dbReference type="EMBL" id="KZF19980.1"/>
    </source>
</evidence>
<comment type="catalytic activity">
    <reaction evidence="1">
        <text>S-ubiquitinyl-[E2 ubiquitin-conjugating enzyme]-L-cysteine + [acceptor protein]-L-lysine = [E2 ubiquitin-conjugating enzyme]-L-cysteine + N(6)-ubiquitinyl-[acceptor protein]-L-lysine.</text>
        <dbReference type="EC" id="2.3.2.26"/>
    </reaction>
</comment>
<dbReference type="GeneID" id="28896446"/>